<sequence length="48" mass="5669">MELNRLSWETFTRTGDIDAYLLYKTVSGITEQEDKDDTWQKLEQEALS</sequence>
<dbReference type="InterPro" id="IPR025617">
    <property type="entry name" value="YqzL"/>
</dbReference>
<protein>
    <submittedName>
        <fullName evidence="1">YqzL family protein</fullName>
    </submittedName>
</protein>
<name>A0AAE3JB44_9FIRM</name>
<comment type="caution">
    <text evidence="1">The sequence shown here is derived from an EMBL/GenBank/DDBJ whole genome shotgun (WGS) entry which is preliminary data.</text>
</comment>
<dbReference type="Proteomes" id="UP001198242">
    <property type="component" value="Unassembled WGS sequence"/>
</dbReference>
<gene>
    <name evidence="1" type="ORF">LKE05_11475</name>
</gene>
<proteinExistence type="predicted"/>
<dbReference type="Pfam" id="PF14006">
    <property type="entry name" value="YqzL"/>
    <property type="match status" value="1"/>
</dbReference>
<dbReference type="RefSeq" id="WP_022229496.1">
    <property type="nucleotide sequence ID" value="NZ_JAJEQM010000017.1"/>
</dbReference>
<organism evidence="1 2">
    <name type="scientific">Hominilimicola fabiformis</name>
    <dbReference type="NCBI Taxonomy" id="2885356"/>
    <lineage>
        <taxon>Bacteria</taxon>
        <taxon>Bacillati</taxon>
        <taxon>Bacillota</taxon>
        <taxon>Clostridia</taxon>
        <taxon>Eubacteriales</taxon>
        <taxon>Oscillospiraceae</taxon>
        <taxon>Hominilimicola</taxon>
    </lineage>
</organism>
<evidence type="ECO:0000313" key="2">
    <source>
        <dbReference type="Proteomes" id="UP001198242"/>
    </source>
</evidence>
<reference evidence="1 2" key="1">
    <citation type="submission" date="2021-10" db="EMBL/GenBank/DDBJ databases">
        <title>Anaerobic single-cell dispensing facilitates the cultivation of human gut bacteria.</title>
        <authorList>
            <person name="Afrizal A."/>
        </authorList>
    </citation>
    <scope>NUCLEOTIDE SEQUENCE [LARGE SCALE GENOMIC DNA]</scope>
    <source>
        <strain evidence="1 2">CLA-AA-H232</strain>
    </source>
</reference>
<dbReference type="EMBL" id="JAJEQM010000017">
    <property type="protein sequence ID" value="MCC2211405.1"/>
    <property type="molecule type" value="Genomic_DNA"/>
</dbReference>
<accession>A0AAE3JB44</accession>
<keyword evidence="2" id="KW-1185">Reference proteome</keyword>
<dbReference type="AlphaFoldDB" id="A0AAE3JB44"/>
<evidence type="ECO:0000313" key="1">
    <source>
        <dbReference type="EMBL" id="MCC2211405.1"/>
    </source>
</evidence>